<feature type="binding site" evidence="4">
    <location>
        <position position="2"/>
    </location>
    <ligand>
        <name>Ni(2+)</name>
        <dbReference type="ChEBI" id="CHEBI:49786"/>
    </ligand>
</feature>
<dbReference type="Pfam" id="PF01155">
    <property type="entry name" value="HypA"/>
    <property type="match status" value="1"/>
</dbReference>
<protein>
    <recommendedName>
        <fullName evidence="4">Hydrogenase maturation factor HypA</fullName>
    </recommendedName>
</protein>
<dbReference type="GO" id="GO:0016151">
    <property type="term" value="F:nickel cation binding"/>
    <property type="evidence" value="ECO:0007669"/>
    <property type="project" value="UniProtKB-UniRule"/>
</dbReference>
<dbReference type="GO" id="GO:0008270">
    <property type="term" value="F:zinc ion binding"/>
    <property type="evidence" value="ECO:0007669"/>
    <property type="project" value="UniProtKB-UniRule"/>
</dbReference>
<dbReference type="PANTHER" id="PTHR34535:SF3">
    <property type="entry name" value="HYDROGENASE MATURATION FACTOR HYPA"/>
    <property type="match status" value="1"/>
</dbReference>
<proteinExistence type="inferred from homology"/>
<dbReference type="NCBIfam" id="TIGR00100">
    <property type="entry name" value="hypA"/>
    <property type="match status" value="1"/>
</dbReference>
<keyword evidence="2 4" id="KW-0479">Metal-binding</keyword>
<evidence type="ECO:0000313" key="6">
    <source>
        <dbReference type="Proteomes" id="UP000251075"/>
    </source>
</evidence>
<dbReference type="FunFam" id="3.30.2320.80:FF:000001">
    <property type="entry name" value="Hydrogenase maturation factor HypA"/>
    <property type="match status" value="1"/>
</dbReference>
<dbReference type="HAMAP" id="MF_00213">
    <property type="entry name" value="HypA_HybF"/>
    <property type="match status" value="1"/>
</dbReference>
<keyword evidence="1 4" id="KW-0533">Nickel</keyword>
<name>A0A364NUF0_9PROT</name>
<comment type="similarity">
    <text evidence="4">Belongs to the HypA/HybF family.</text>
</comment>
<dbReference type="InterPro" id="IPR000688">
    <property type="entry name" value="HypA/HybF"/>
</dbReference>
<dbReference type="PANTHER" id="PTHR34535">
    <property type="entry name" value="HYDROGENASE MATURATION FACTOR HYPA"/>
    <property type="match status" value="1"/>
</dbReference>
<dbReference type="EMBL" id="PGTO01000018">
    <property type="protein sequence ID" value="RAU20703.1"/>
    <property type="molecule type" value="Genomic_DNA"/>
</dbReference>
<feature type="binding site" evidence="4">
    <location>
        <position position="77"/>
    </location>
    <ligand>
        <name>Zn(2+)</name>
        <dbReference type="ChEBI" id="CHEBI:29105"/>
    </ligand>
</feature>
<gene>
    <name evidence="4 5" type="primary">hypA</name>
    <name evidence="5" type="ORF">CU669_17115</name>
</gene>
<dbReference type="GO" id="GO:0016530">
    <property type="term" value="F:metallochaperone activity"/>
    <property type="evidence" value="ECO:0007669"/>
    <property type="project" value="UniProtKB-ARBA"/>
</dbReference>
<sequence length="114" mass="12307">MHEMSLTEGVVRILEDQAAAHGFTRVKTVWLEIGELSTVVPESMEFCFGAVAAGNPLTADARLEIIRVPGAAWCMDCSENVPVTSRVDLCPKCGGAKLAVTSGEEMRIKELEVE</sequence>
<evidence type="ECO:0000313" key="5">
    <source>
        <dbReference type="EMBL" id="RAU20703.1"/>
    </source>
</evidence>
<evidence type="ECO:0000256" key="1">
    <source>
        <dbReference type="ARBA" id="ARBA00022596"/>
    </source>
</evidence>
<evidence type="ECO:0000256" key="4">
    <source>
        <dbReference type="HAMAP-Rule" id="MF_00213"/>
    </source>
</evidence>
<keyword evidence="3 4" id="KW-0862">Zinc</keyword>
<feature type="binding site" evidence="4">
    <location>
        <position position="93"/>
    </location>
    <ligand>
        <name>Zn(2+)</name>
        <dbReference type="ChEBI" id="CHEBI:29105"/>
    </ligand>
</feature>
<dbReference type="OrthoDB" id="288014at2"/>
<organism evidence="5 6">
    <name type="scientific">Paramagnetospirillum kuznetsovii</name>
    <dbReference type="NCBI Taxonomy" id="2053833"/>
    <lineage>
        <taxon>Bacteria</taxon>
        <taxon>Pseudomonadati</taxon>
        <taxon>Pseudomonadota</taxon>
        <taxon>Alphaproteobacteria</taxon>
        <taxon>Rhodospirillales</taxon>
        <taxon>Magnetospirillaceae</taxon>
        <taxon>Paramagnetospirillum</taxon>
    </lineage>
</organism>
<accession>A0A364NUF0</accession>
<dbReference type="Gene3D" id="3.30.2320.80">
    <property type="match status" value="1"/>
</dbReference>
<dbReference type="PIRSF" id="PIRSF004761">
    <property type="entry name" value="Hydrgn_mat_HypA"/>
    <property type="match status" value="1"/>
</dbReference>
<comment type="caution">
    <text evidence="5">The sequence shown here is derived from an EMBL/GenBank/DDBJ whole genome shotgun (WGS) entry which is preliminary data.</text>
</comment>
<evidence type="ECO:0000256" key="2">
    <source>
        <dbReference type="ARBA" id="ARBA00022723"/>
    </source>
</evidence>
<keyword evidence="6" id="KW-1185">Reference proteome</keyword>
<reference evidence="5 6" key="1">
    <citation type="submission" date="2017-11" db="EMBL/GenBank/DDBJ databases">
        <title>Draft genome sequence of magnetotactic bacterium Magnetospirillum kuznetsovii LBB-42.</title>
        <authorList>
            <person name="Grouzdev D.S."/>
            <person name="Rysina M.S."/>
            <person name="Baslerov R.V."/>
            <person name="Koziaeva V."/>
        </authorList>
    </citation>
    <scope>NUCLEOTIDE SEQUENCE [LARGE SCALE GENOMIC DNA]</scope>
    <source>
        <strain evidence="5 6">LBB-42</strain>
    </source>
</reference>
<dbReference type="Proteomes" id="UP000251075">
    <property type="component" value="Unassembled WGS sequence"/>
</dbReference>
<dbReference type="AlphaFoldDB" id="A0A364NUF0"/>
<evidence type="ECO:0000256" key="3">
    <source>
        <dbReference type="ARBA" id="ARBA00022833"/>
    </source>
</evidence>
<dbReference type="GO" id="GO:0051604">
    <property type="term" value="P:protein maturation"/>
    <property type="evidence" value="ECO:0007669"/>
    <property type="project" value="InterPro"/>
</dbReference>
<feature type="binding site" evidence="4">
    <location>
        <position position="90"/>
    </location>
    <ligand>
        <name>Zn(2+)</name>
        <dbReference type="ChEBI" id="CHEBI:29105"/>
    </ligand>
</feature>
<feature type="binding site" evidence="4">
    <location>
        <position position="74"/>
    </location>
    <ligand>
        <name>Zn(2+)</name>
        <dbReference type="ChEBI" id="CHEBI:29105"/>
    </ligand>
</feature>
<comment type="function">
    <text evidence="4">Involved in the maturation of [NiFe] hydrogenases. Required for nickel insertion into the metal center of the hydrogenase.</text>
</comment>